<evidence type="ECO:0000256" key="2">
    <source>
        <dbReference type="ARBA" id="ARBA00022692"/>
    </source>
</evidence>
<feature type="transmembrane region" description="Helical" evidence="5">
    <location>
        <begin position="6"/>
        <end position="22"/>
    </location>
</feature>
<protein>
    <recommendedName>
        <fullName evidence="6">Mechanosensitive ion channel MscS domain-containing protein</fullName>
    </recommendedName>
</protein>
<dbReference type="SUPFAM" id="SSF50182">
    <property type="entry name" value="Sm-like ribonucleoproteins"/>
    <property type="match status" value="1"/>
</dbReference>
<feature type="transmembrane region" description="Helical" evidence="5">
    <location>
        <begin position="153"/>
        <end position="172"/>
    </location>
</feature>
<evidence type="ECO:0000313" key="7">
    <source>
        <dbReference type="EMBL" id="APB01088.1"/>
    </source>
</evidence>
<dbReference type="Gene3D" id="2.30.30.60">
    <property type="match status" value="1"/>
</dbReference>
<dbReference type="RefSeq" id="WP_052086533.1">
    <property type="nucleotide sequence ID" value="NZ_AP017900.1"/>
</dbReference>
<evidence type="ECO:0000313" key="10">
    <source>
        <dbReference type="Proteomes" id="UP000180166"/>
    </source>
</evidence>
<organism evidence="8 9">
    <name type="scientific">Nocardia seriolae</name>
    <dbReference type="NCBI Taxonomy" id="37332"/>
    <lineage>
        <taxon>Bacteria</taxon>
        <taxon>Bacillati</taxon>
        <taxon>Actinomycetota</taxon>
        <taxon>Actinomycetes</taxon>
        <taxon>Mycobacteriales</taxon>
        <taxon>Nocardiaceae</taxon>
        <taxon>Nocardia</taxon>
    </lineage>
</organism>
<dbReference type="InterPro" id="IPR010920">
    <property type="entry name" value="LSM_dom_sf"/>
</dbReference>
<name>A0ABC9YX41_9NOCA</name>
<dbReference type="AlphaFoldDB" id="A0ABC9YX41"/>
<feature type="domain" description="Mechanosensitive ion channel MscS" evidence="6">
    <location>
        <begin position="176"/>
        <end position="241"/>
    </location>
</feature>
<proteinExistence type="predicted"/>
<keyword evidence="9" id="KW-1185">Reference proteome</keyword>
<keyword evidence="2 5" id="KW-0812">Transmembrane</keyword>
<dbReference type="Pfam" id="PF00924">
    <property type="entry name" value="MS_channel_2nd"/>
    <property type="match status" value="1"/>
</dbReference>
<evidence type="ECO:0000313" key="8">
    <source>
        <dbReference type="EMBL" id="GAP29528.1"/>
    </source>
</evidence>
<evidence type="ECO:0000256" key="4">
    <source>
        <dbReference type="ARBA" id="ARBA00023136"/>
    </source>
</evidence>
<gene>
    <name evidence="7" type="ORF">NS506_07061</name>
    <name evidence="8" type="ORF">NSK11_contig00058-0022</name>
</gene>
<dbReference type="Gene3D" id="1.10.287.1260">
    <property type="match status" value="1"/>
</dbReference>
<evidence type="ECO:0000256" key="1">
    <source>
        <dbReference type="ARBA" id="ARBA00004370"/>
    </source>
</evidence>
<feature type="transmembrane region" description="Helical" evidence="5">
    <location>
        <begin position="43"/>
        <end position="62"/>
    </location>
</feature>
<comment type="subcellular location">
    <subcellularLocation>
        <location evidence="1">Membrane</location>
    </subcellularLocation>
</comment>
<dbReference type="KEGG" id="nsr:NS506_07061"/>
<evidence type="ECO:0000256" key="3">
    <source>
        <dbReference type="ARBA" id="ARBA00022989"/>
    </source>
</evidence>
<dbReference type="PANTHER" id="PTHR30566">
    <property type="entry name" value="YNAI-RELATED MECHANOSENSITIVE ION CHANNEL"/>
    <property type="match status" value="1"/>
</dbReference>
<reference evidence="9" key="1">
    <citation type="submission" date="2015-07" db="EMBL/GenBank/DDBJ databases">
        <title>Nocardia seriolae U-1 whole genome shotgun sequence.</title>
        <authorList>
            <person name="Imajoh M."/>
            <person name="Fukumoto Y."/>
            <person name="Sukeda M."/>
            <person name="Yamane J."/>
            <person name="Yamasaki K."/>
            <person name="Shimizu M."/>
            <person name="Ohnishi K."/>
            <person name="Oshima S."/>
        </authorList>
    </citation>
    <scope>NUCLEOTIDE SEQUENCE [LARGE SCALE GENOMIC DNA]</scope>
    <source>
        <strain evidence="9">U-1</strain>
    </source>
</reference>
<dbReference type="InterPro" id="IPR006685">
    <property type="entry name" value="MscS_channel_2nd"/>
</dbReference>
<evidence type="ECO:0000313" key="9">
    <source>
        <dbReference type="Proteomes" id="UP000037179"/>
    </source>
</evidence>
<feature type="transmembrane region" description="Helical" evidence="5">
    <location>
        <begin position="82"/>
        <end position="104"/>
    </location>
</feature>
<dbReference type="EMBL" id="CP017839">
    <property type="protein sequence ID" value="APB01088.1"/>
    <property type="molecule type" value="Genomic_DNA"/>
</dbReference>
<evidence type="ECO:0000259" key="6">
    <source>
        <dbReference type="Pfam" id="PF00924"/>
    </source>
</evidence>
<evidence type="ECO:0000256" key="5">
    <source>
        <dbReference type="SAM" id="Phobius"/>
    </source>
</evidence>
<keyword evidence="3 5" id="KW-1133">Transmembrane helix</keyword>
<dbReference type="EMBL" id="BBYQ01000058">
    <property type="protein sequence ID" value="GAP29528.1"/>
    <property type="molecule type" value="Genomic_DNA"/>
</dbReference>
<sequence length="276" mass="30128">MLVHVLAPVAIVLVAIGFAVGLRRFSASRVVRERVPGELLETIAGCRGPLVALVLVFMLRAYQPIFESSLHFGTRGTMLNVAMMLILGWLAVAISRVLVALLHLRLAGRFASDPERVRRIHTQLTVFRAVIAAIIWLATAIFIMLTFPATRPIATSLFASASLLSLVVGIAAQGTLGSMFAGLQIAFGDVVRIGDMVVVDGQRGMVEELALTYVVVRLLDYRRLVVPVTFFTTKPFENWTRIHPGVKSETHINLDLAAPVPTIRTKVADIIENSPL</sequence>
<dbReference type="Proteomes" id="UP000037179">
    <property type="component" value="Unassembled WGS sequence"/>
</dbReference>
<reference evidence="8 9" key="2">
    <citation type="journal article" date="2016" name="Genome Announc.">
        <title>Draft Genome Sequence of Erythromycin- and Oxytetracycline-Sensitive Nocardia seriolae Strain U-1 (NBRC 110359).</title>
        <authorList>
            <person name="Imajoh M."/>
            <person name="Sukeda M."/>
            <person name="Shimizu M."/>
            <person name="Yamane J."/>
            <person name="Ohnishi K."/>
            <person name="Oshima S."/>
        </authorList>
    </citation>
    <scope>NUCLEOTIDE SEQUENCE [LARGE SCALE GENOMIC DNA]</scope>
    <source>
        <strain evidence="8 9">U-1</strain>
    </source>
</reference>
<reference evidence="7 10" key="3">
    <citation type="submission" date="2016-10" db="EMBL/GenBank/DDBJ databases">
        <title>Genome sequence of Nocardia seriolae strain EM150506, isolated from Anguila japonica.</title>
        <authorList>
            <person name="Han H.-J."/>
        </authorList>
    </citation>
    <scope>NUCLEOTIDE SEQUENCE [LARGE SCALE GENOMIC DNA]</scope>
    <source>
        <strain evidence="7 10">EM150506</strain>
    </source>
</reference>
<dbReference type="PANTHER" id="PTHR30566:SF25">
    <property type="entry name" value="INNER MEMBRANE PROTEIN"/>
    <property type="match status" value="1"/>
</dbReference>
<keyword evidence="4 5" id="KW-0472">Membrane</keyword>
<dbReference type="InterPro" id="IPR023408">
    <property type="entry name" value="MscS_beta-dom_sf"/>
</dbReference>
<dbReference type="Proteomes" id="UP000180166">
    <property type="component" value="Chromosome"/>
</dbReference>
<dbReference type="GeneID" id="93369952"/>
<feature type="transmembrane region" description="Helical" evidence="5">
    <location>
        <begin position="125"/>
        <end position="147"/>
    </location>
</feature>
<dbReference type="GO" id="GO:0016020">
    <property type="term" value="C:membrane"/>
    <property type="evidence" value="ECO:0007669"/>
    <property type="project" value="UniProtKB-SubCell"/>
</dbReference>
<accession>A0ABC9YX41</accession>